<evidence type="ECO:0000313" key="2">
    <source>
        <dbReference type="EMBL" id="DAE00479.1"/>
    </source>
</evidence>
<evidence type="ECO:0000259" key="1">
    <source>
        <dbReference type="Pfam" id="PF12684"/>
    </source>
</evidence>
<dbReference type="InterPro" id="IPR011604">
    <property type="entry name" value="PDDEXK-like_dom_sf"/>
</dbReference>
<dbReference type="EMBL" id="BK015303">
    <property type="protein sequence ID" value="DAE00479.1"/>
    <property type="molecule type" value="Genomic_DNA"/>
</dbReference>
<dbReference type="Gene3D" id="3.90.320.10">
    <property type="match status" value="1"/>
</dbReference>
<protein>
    <submittedName>
        <fullName evidence="2">Exodeoxyribonuclease 8</fullName>
    </submittedName>
</protein>
<name>A0A8S5P070_9CAUD</name>
<accession>A0A8S5P070</accession>
<sequence length="240" mass="27016">MKLILDHGIDYAVAAKRGDLPDLDSKAIDLGQLVHMLVLGGEDQFAISPFENFYSKESKAWRDEQKAASKHIITLGMFKVADQILKNIENHLLAKQYIFAKGATFEHEMYARTADGVDMKGKADILIRTNESAMITDLKTTAKFDKFFKTAQSMHYDLQSAVYTLVTASSLELDPALVKFAYCVVETVAPYRVQFMIAGIDFVEAGERKLRTCVDEIIKFGDSEPNFLIEEVRELGDWSL</sequence>
<organism evidence="2">
    <name type="scientific">Siphoviridae sp. ctg2r17</name>
    <dbReference type="NCBI Taxonomy" id="2825601"/>
    <lineage>
        <taxon>Viruses</taxon>
        <taxon>Duplodnaviria</taxon>
        <taxon>Heunggongvirae</taxon>
        <taxon>Uroviricota</taxon>
        <taxon>Caudoviricetes</taxon>
    </lineage>
</organism>
<feature type="domain" description="Putative exodeoxyribonuclease 8 PDDEXK-like" evidence="1">
    <location>
        <begin position="11"/>
        <end position="219"/>
    </location>
</feature>
<reference evidence="2" key="1">
    <citation type="journal article" date="2021" name="Proc. Natl. Acad. Sci. U.S.A.">
        <title>A Catalog of Tens of Thousands of Viruses from Human Metagenomes Reveals Hidden Associations with Chronic Diseases.</title>
        <authorList>
            <person name="Tisza M.J."/>
            <person name="Buck C.B."/>
        </authorList>
    </citation>
    <scope>NUCLEOTIDE SEQUENCE</scope>
    <source>
        <strain evidence="2">Ctg2r17</strain>
    </source>
</reference>
<dbReference type="Pfam" id="PF12684">
    <property type="entry name" value="DUF3799"/>
    <property type="match status" value="1"/>
</dbReference>
<dbReference type="InterPro" id="IPR024432">
    <property type="entry name" value="Put_RecE_PDDEXK-like_dom"/>
</dbReference>
<proteinExistence type="predicted"/>